<keyword evidence="3" id="KW-1185">Reference proteome</keyword>
<evidence type="ECO:0000313" key="3">
    <source>
        <dbReference type="Proteomes" id="UP000799302"/>
    </source>
</evidence>
<dbReference type="Proteomes" id="UP000799302">
    <property type="component" value="Unassembled WGS sequence"/>
</dbReference>
<dbReference type="SUPFAM" id="SSF47240">
    <property type="entry name" value="Ferritin-like"/>
    <property type="match status" value="1"/>
</dbReference>
<protein>
    <submittedName>
        <fullName evidence="2">Uncharacterized protein</fullName>
    </submittedName>
</protein>
<evidence type="ECO:0000256" key="1">
    <source>
        <dbReference type="SAM" id="SignalP"/>
    </source>
</evidence>
<dbReference type="EMBL" id="MU004243">
    <property type="protein sequence ID" value="KAF2664117.1"/>
    <property type="molecule type" value="Genomic_DNA"/>
</dbReference>
<proteinExistence type="predicted"/>
<dbReference type="Pfam" id="PF13668">
    <property type="entry name" value="Ferritin_2"/>
    <property type="match status" value="1"/>
</dbReference>
<dbReference type="PANTHER" id="PTHR31694:SF26">
    <property type="entry name" value="OS05G0151100 PROTEIN"/>
    <property type="match status" value="1"/>
</dbReference>
<dbReference type="InterPro" id="IPR052965">
    <property type="entry name" value="Pigment-catalase-like"/>
</dbReference>
<dbReference type="AlphaFoldDB" id="A0A6A6TY87"/>
<evidence type="ECO:0000313" key="2">
    <source>
        <dbReference type="EMBL" id="KAF2664117.1"/>
    </source>
</evidence>
<keyword evidence="1" id="KW-0732">Signal</keyword>
<dbReference type="PANTHER" id="PTHR31694">
    <property type="entry name" value="DESICCATION-LIKE PROTEIN"/>
    <property type="match status" value="1"/>
</dbReference>
<accession>A0A6A6TY87</accession>
<feature type="signal peptide" evidence="1">
    <location>
        <begin position="1"/>
        <end position="19"/>
    </location>
</feature>
<dbReference type="OrthoDB" id="1001765at2759"/>
<reference evidence="2" key="1">
    <citation type="journal article" date="2020" name="Stud. Mycol.">
        <title>101 Dothideomycetes genomes: a test case for predicting lifestyles and emergence of pathogens.</title>
        <authorList>
            <person name="Haridas S."/>
            <person name="Albert R."/>
            <person name="Binder M."/>
            <person name="Bloem J."/>
            <person name="Labutti K."/>
            <person name="Salamov A."/>
            <person name="Andreopoulos B."/>
            <person name="Baker S."/>
            <person name="Barry K."/>
            <person name="Bills G."/>
            <person name="Bluhm B."/>
            <person name="Cannon C."/>
            <person name="Castanera R."/>
            <person name="Culley D."/>
            <person name="Daum C."/>
            <person name="Ezra D."/>
            <person name="Gonzalez J."/>
            <person name="Henrissat B."/>
            <person name="Kuo A."/>
            <person name="Liang C."/>
            <person name="Lipzen A."/>
            <person name="Lutzoni F."/>
            <person name="Magnuson J."/>
            <person name="Mondo S."/>
            <person name="Nolan M."/>
            <person name="Ohm R."/>
            <person name="Pangilinan J."/>
            <person name="Park H.-J."/>
            <person name="Ramirez L."/>
            <person name="Alfaro M."/>
            <person name="Sun H."/>
            <person name="Tritt A."/>
            <person name="Yoshinaga Y."/>
            <person name="Zwiers L.-H."/>
            <person name="Turgeon B."/>
            <person name="Goodwin S."/>
            <person name="Spatafora J."/>
            <person name="Crous P."/>
            <person name="Grigoriev I."/>
        </authorList>
    </citation>
    <scope>NUCLEOTIDE SEQUENCE</scope>
    <source>
        <strain evidence="2">CBS 115976</strain>
    </source>
</reference>
<sequence>MKFNSQILTACAIFGLTAAGPILKKRSGDADILNYALTLEHLEDTFYRQGLANFTESDFNDAGYDSHFYKNLMEVAYDEKTHVSFLTSALQAAGAAAVAECTYAFGVDSVETFIATASVLEGVGITAYLGAAAHIANPAYLTAAASILTVESRHNAYLRDALNKSPFPQAFDVPLDYDEVYSLAAPFIVSCPSSNPTFLTLKEFPGLTVSSQDAKIKTNTVLDVYANIPDDTTVYASFATVTGPVFAEIQCTGHGDYEVTVPAGVHGQSYLIFTSSNSTVNDDTTLAGPAIVEIKGTDGAPKYA</sequence>
<name>A0A6A6TY87_9PEZI</name>
<feature type="chain" id="PRO_5025667896" evidence="1">
    <location>
        <begin position="20"/>
        <end position="304"/>
    </location>
</feature>
<organism evidence="2 3">
    <name type="scientific">Microthyrium microscopicum</name>
    <dbReference type="NCBI Taxonomy" id="703497"/>
    <lineage>
        <taxon>Eukaryota</taxon>
        <taxon>Fungi</taxon>
        <taxon>Dikarya</taxon>
        <taxon>Ascomycota</taxon>
        <taxon>Pezizomycotina</taxon>
        <taxon>Dothideomycetes</taxon>
        <taxon>Dothideomycetes incertae sedis</taxon>
        <taxon>Microthyriales</taxon>
        <taxon>Microthyriaceae</taxon>
        <taxon>Microthyrium</taxon>
    </lineage>
</organism>
<gene>
    <name evidence="2" type="ORF">BT63DRAFT_101222</name>
</gene>
<dbReference type="InterPro" id="IPR009078">
    <property type="entry name" value="Ferritin-like_SF"/>
</dbReference>
<dbReference type="CDD" id="cd00657">
    <property type="entry name" value="Ferritin_like"/>
    <property type="match status" value="1"/>
</dbReference>